<comment type="caution">
    <text evidence="3">The sequence shown here is derived from an EMBL/GenBank/DDBJ whole genome shotgun (WGS) entry which is preliminary data.</text>
</comment>
<name>A0A4Q4T8F7_9PEZI</name>
<feature type="region of interest" description="Disordered" evidence="1">
    <location>
        <begin position="284"/>
        <end position="309"/>
    </location>
</feature>
<feature type="domain" description="LYR motif-containing protein Cup1-like N-terminal" evidence="2">
    <location>
        <begin position="14"/>
        <end position="93"/>
    </location>
</feature>
<reference evidence="3 4" key="1">
    <citation type="submission" date="2018-06" db="EMBL/GenBank/DDBJ databases">
        <title>Complete Genomes of Monosporascus.</title>
        <authorList>
            <person name="Robinson A.J."/>
            <person name="Natvig D.O."/>
        </authorList>
    </citation>
    <scope>NUCLEOTIDE SEQUENCE [LARGE SCALE GENOMIC DNA]</scope>
    <source>
        <strain evidence="3 4">CBS 110550</strain>
    </source>
</reference>
<dbReference type="EMBL" id="QJNU01000373">
    <property type="protein sequence ID" value="RYP00937.1"/>
    <property type="molecule type" value="Genomic_DNA"/>
</dbReference>
<proteinExistence type="predicted"/>
<protein>
    <recommendedName>
        <fullName evidence="2">LYR motif-containing protein Cup1-like N-terminal domain-containing protein</fullName>
    </recommendedName>
</protein>
<dbReference type="AlphaFoldDB" id="A0A4Q4T8F7"/>
<accession>A0A4Q4T8F7</accession>
<dbReference type="InterPro" id="IPR046896">
    <property type="entry name" value="Cup1-like_N"/>
</dbReference>
<evidence type="ECO:0000259" key="2">
    <source>
        <dbReference type="Pfam" id="PF20263"/>
    </source>
</evidence>
<evidence type="ECO:0000313" key="4">
    <source>
        <dbReference type="Proteomes" id="UP000293360"/>
    </source>
</evidence>
<evidence type="ECO:0000313" key="3">
    <source>
        <dbReference type="EMBL" id="RYP00937.1"/>
    </source>
</evidence>
<keyword evidence="4" id="KW-1185">Reference proteome</keyword>
<dbReference type="STRING" id="155417.A0A4Q4T8F7"/>
<feature type="region of interest" description="Disordered" evidence="1">
    <location>
        <begin position="97"/>
        <end position="147"/>
    </location>
</feature>
<evidence type="ECO:0000256" key="1">
    <source>
        <dbReference type="SAM" id="MobiDB-lite"/>
    </source>
</evidence>
<dbReference type="Proteomes" id="UP000293360">
    <property type="component" value="Unassembled WGS sequence"/>
</dbReference>
<dbReference type="CDD" id="cd20273">
    <property type="entry name" value="Complex1_LYR_unchar"/>
    <property type="match status" value="1"/>
</dbReference>
<dbReference type="Pfam" id="PF20263">
    <property type="entry name" value="LYRM2-like"/>
    <property type="match status" value="1"/>
</dbReference>
<gene>
    <name evidence="3" type="ORF">DL764_006360</name>
</gene>
<organism evidence="3 4">
    <name type="scientific">Monosporascus ibericus</name>
    <dbReference type="NCBI Taxonomy" id="155417"/>
    <lineage>
        <taxon>Eukaryota</taxon>
        <taxon>Fungi</taxon>
        <taxon>Dikarya</taxon>
        <taxon>Ascomycota</taxon>
        <taxon>Pezizomycotina</taxon>
        <taxon>Sordariomycetes</taxon>
        <taxon>Xylariomycetidae</taxon>
        <taxon>Xylariales</taxon>
        <taxon>Xylariales incertae sedis</taxon>
        <taxon>Monosporascus</taxon>
    </lineage>
</organism>
<dbReference type="OrthoDB" id="5521299at2759"/>
<sequence>MPLQIPHPNTPLHLYRHLLREASYLPPLCRPWIASRIQTRYRDCQHTKDPKHYVKEAHHYLRYLRSANTGHVDRLLHLCYLATGRVGKRRRQLATLFLSKRPPENTASLESDAPSNDRPSKGPSKTPVPTLHEKSSPEAAEEGRGPDWLDNWAVDKLHAVAASQVEHQGGDWPQAMRRSYDPKRALPTENAFGRPFPKKVARNKLKRHYASVLKQLLPPLPQGEWDRLRDLANGAEGTENEMTVPPRRVVARPMSEEPRDRDPEDWDWGWDWVQYVTKPVRAVERKNSRKMKSLTGEPDQDPRGQGRPIGVRLMRSRKIRRGIYGRVFELANTMTQNPRSGKWTVTWGSSERKLSKPTATDLGIFQGVDNSGKLVAPA</sequence>
<feature type="compositionally biased region" description="Basic and acidic residues" evidence="1">
    <location>
        <begin position="131"/>
        <end position="147"/>
    </location>
</feature>